<dbReference type="EMBL" id="JBHMFC010000079">
    <property type="protein sequence ID" value="MFB9057526.1"/>
    <property type="molecule type" value="Genomic_DNA"/>
</dbReference>
<sequence length="280" mass="33202">MKNRNLFIYLFIYLFITSCETSNIPEALSNTTWQFIKDKNNEKIRPCEKSLLSFRIKNDSLYFYRMSDEIEKIKSVTETKSGYIISFENFIANAEYRLRWIDKGKRIILWEYYNLDDNEVNSDFSFYTIDYKNYNSLPKEECINSEIEDPISHMGLNDQWKVRCEGLGKIQIKDKEVFIEVNSNQIYIDATLGKVNDSIYNIYLNKPNDLGAGGMRLDWGSFSKDSLIGKINYNIESDIMNFNWLGFYNTETHQRDWVENSDFQLQSEQLKDIKLIRCDE</sequence>
<dbReference type="PROSITE" id="PS51257">
    <property type="entry name" value="PROKAR_LIPOPROTEIN"/>
    <property type="match status" value="1"/>
</dbReference>
<evidence type="ECO:0000313" key="1">
    <source>
        <dbReference type="EMBL" id="MFB9057526.1"/>
    </source>
</evidence>
<dbReference type="Proteomes" id="UP001589585">
    <property type="component" value="Unassembled WGS sequence"/>
</dbReference>
<evidence type="ECO:0000313" key="2">
    <source>
        <dbReference type="Proteomes" id="UP001589585"/>
    </source>
</evidence>
<name>A0ABV5FDI9_9FLAO</name>
<reference evidence="1 2" key="1">
    <citation type="submission" date="2024-09" db="EMBL/GenBank/DDBJ databases">
        <authorList>
            <person name="Sun Q."/>
            <person name="Mori K."/>
        </authorList>
    </citation>
    <scope>NUCLEOTIDE SEQUENCE [LARGE SCALE GENOMIC DNA]</scope>
    <source>
        <strain evidence="1 2">CECT 8622</strain>
    </source>
</reference>
<gene>
    <name evidence="1" type="ORF">ACFFU9_12320</name>
</gene>
<comment type="caution">
    <text evidence="1">The sequence shown here is derived from an EMBL/GenBank/DDBJ whole genome shotgun (WGS) entry which is preliminary data.</text>
</comment>
<protein>
    <submittedName>
        <fullName evidence="1">Uncharacterized protein</fullName>
    </submittedName>
</protein>
<dbReference type="RefSeq" id="WP_379861760.1">
    <property type="nucleotide sequence ID" value="NZ_JBHMFC010000079.1"/>
</dbReference>
<keyword evidence="2" id="KW-1185">Reference proteome</keyword>
<accession>A0ABV5FDI9</accession>
<proteinExistence type="predicted"/>
<organism evidence="1 2">
    <name type="scientific">Mariniflexile ostreae</name>
    <dbReference type="NCBI Taxonomy" id="1520892"/>
    <lineage>
        <taxon>Bacteria</taxon>
        <taxon>Pseudomonadati</taxon>
        <taxon>Bacteroidota</taxon>
        <taxon>Flavobacteriia</taxon>
        <taxon>Flavobacteriales</taxon>
        <taxon>Flavobacteriaceae</taxon>
        <taxon>Mariniflexile</taxon>
    </lineage>
</organism>